<proteinExistence type="inferred from homology"/>
<protein>
    <submittedName>
        <fullName evidence="2">Divalent-cation tolerance protein CutA</fullName>
    </submittedName>
</protein>
<dbReference type="PANTHER" id="PTHR23419:SF8">
    <property type="entry name" value="FI09726P"/>
    <property type="match status" value="1"/>
</dbReference>
<dbReference type="SUPFAM" id="SSF54913">
    <property type="entry name" value="GlnB-like"/>
    <property type="match status" value="1"/>
</dbReference>
<dbReference type="InterPro" id="IPR004323">
    <property type="entry name" value="Ion_tolerance_CutA"/>
</dbReference>
<dbReference type="InterPro" id="IPR015867">
    <property type="entry name" value="N-reg_PII/ATP_PRibTrfase_C"/>
</dbReference>
<name>A0A7C3QSQ4_9BACT</name>
<dbReference type="Pfam" id="PF03091">
    <property type="entry name" value="CutA1"/>
    <property type="match status" value="1"/>
</dbReference>
<gene>
    <name evidence="2" type="ORF">ENX03_08480</name>
</gene>
<accession>A0A7C3QSQ4</accession>
<evidence type="ECO:0000313" key="2">
    <source>
        <dbReference type="EMBL" id="HFT93950.1"/>
    </source>
</evidence>
<comment type="caution">
    <text evidence="2">The sequence shown here is derived from an EMBL/GenBank/DDBJ whole genome shotgun (WGS) entry which is preliminary data.</text>
</comment>
<reference evidence="2" key="1">
    <citation type="journal article" date="2020" name="mSystems">
        <title>Genome- and Community-Level Interaction Insights into Carbon Utilization and Element Cycling Functions of Hydrothermarchaeota in Hydrothermal Sediment.</title>
        <authorList>
            <person name="Zhou Z."/>
            <person name="Liu Y."/>
            <person name="Xu W."/>
            <person name="Pan J."/>
            <person name="Luo Z.H."/>
            <person name="Li M."/>
        </authorList>
    </citation>
    <scope>NUCLEOTIDE SEQUENCE [LARGE SCALE GENOMIC DNA]</scope>
    <source>
        <strain evidence="2">SpSt-902</strain>
    </source>
</reference>
<dbReference type="InterPro" id="IPR011322">
    <property type="entry name" value="N-reg_PII-like_a/b"/>
</dbReference>
<dbReference type="EMBL" id="DTMM01000181">
    <property type="protein sequence ID" value="HFT93950.1"/>
    <property type="molecule type" value="Genomic_DNA"/>
</dbReference>
<dbReference type="AlphaFoldDB" id="A0A7C3QSQ4"/>
<comment type="similarity">
    <text evidence="1">Belongs to the CutA family.</text>
</comment>
<dbReference type="PANTHER" id="PTHR23419">
    <property type="entry name" value="DIVALENT CATION TOLERANCE CUTA-RELATED"/>
    <property type="match status" value="1"/>
</dbReference>
<evidence type="ECO:0000256" key="1">
    <source>
        <dbReference type="ARBA" id="ARBA00010169"/>
    </source>
</evidence>
<sequence>MNVSLLLFSHPDPQGAEQLVRDLVEEGYVACGHLFPTGTSIYFWEGKIVRDSEVNILLKLSREVCPVVIDKIRSVHPYSVPEILCWAVEEGNPDYMDWVLSNSRQRKNHEG</sequence>
<organism evidence="2">
    <name type="scientific">Leptospirillum ferriphilum</name>
    <dbReference type="NCBI Taxonomy" id="178606"/>
    <lineage>
        <taxon>Bacteria</taxon>
        <taxon>Pseudomonadati</taxon>
        <taxon>Nitrospirota</taxon>
        <taxon>Nitrospiria</taxon>
        <taxon>Nitrospirales</taxon>
        <taxon>Nitrospiraceae</taxon>
        <taxon>Leptospirillum</taxon>
    </lineage>
</organism>
<dbReference type="GO" id="GO:0010038">
    <property type="term" value="P:response to metal ion"/>
    <property type="evidence" value="ECO:0007669"/>
    <property type="project" value="InterPro"/>
</dbReference>
<dbReference type="GO" id="GO:0005507">
    <property type="term" value="F:copper ion binding"/>
    <property type="evidence" value="ECO:0007669"/>
    <property type="project" value="TreeGrafter"/>
</dbReference>
<dbReference type="Gene3D" id="3.30.70.120">
    <property type="match status" value="1"/>
</dbReference>